<dbReference type="EMBL" id="VSIY01000005">
    <property type="protein sequence ID" value="TYB81772.1"/>
    <property type="molecule type" value="Genomic_DNA"/>
</dbReference>
<gene>
    <name evidence="2" type="ORF">FVF75_08690</name>
</gene>
<protein>
    <submittedName>
        <fullName evidence="2">Uncharacterized protein</fullName>
    </submittedName>
</protein>
<keyword evidence="3" id="KW-1185">Reference proteome</keyword>
<feature type="region of interest" description="Disordered" evidence="1">
    <location>
        <begin position="24"/>
        <end position="91"/>
    </location>
</feature>
<reference evidence="2 3" key="1">
    <citation type="submission" date="2019-08" db="EMBL/GenBank/DDBJ databases">
        <title>Identification of a novel species of the genus Boseongicola.</title>
        <authorList>
            <person name="Zhang X.-Q."/>
        </authorList>
    </citation>
    <scope>NUCLEOTIDE SEQUENCE [LARGE SCALE GENOMIC DNA]</scope>
    <source>
        <strain evidence="2 3">HY14</strain>
    </source>
</reference>
<evidence type="ECO:0000313" key="2">
    <source>
        <dbReference type="EMBL" id="TYB81772.1"/>
    </source>
</evidence>
<name>A0A5D0RJU6_9RHOB</name>
<feature type="compositionally biased region" description="Polar residues" evidence="1">
    <location>
        <begin position="131"/>
        <end position="144"/>
    </location>
</feature>
<feature type="compositionally biased region" description="Basic and acidic residues" evidence="1">
    <location>
        <begin position="64"/>
        <end position="82"/>
    </location>
</feature>
<organism evidence="2 3">
    <name type="scientific">Maritimibacter fusiformis</name>
    <dbReference type="NCBI Taxonomy" id="2603819"/>
    <lineage>
        <taxon>Bacteria</taxon>
        <taxon>Pseudomonadati</taxon>
        <taxon>Pseudomonadota</taxon>
        <taxon>Alphaproteobacteria</taxon>
        <taxon>Rhodobacterales</taxon>
        <taxon>Roseobacteraceae</taxon>
        <taxon>Maritimibacter</taxon>
    </lineage>
</organism>
<feature type="compositionally biased region" description="Basic and acidic residues" evidence="1">
    <location>
        <begin position="24"/>
        <end position="33"/>
    </location>
</feature>
<evidence type="ECO:0000313" key="3">
    <source>
        <dbReference type="Proteomes" id="UP000322080"/>
    </source>
</evidence>
<proteinExistence type="predicted"/>
<feature type="region of interest" description="Disordered" evidence="1">
    <location>
        <begin position="121"/>
        <end position="144"/>
    </location>
</feature>
<dbReference type="AlphaFoldDB" id="A0A5D0RJU6"/>
<accession>A0A5D0RJU6</accession>
<comment type="caution">
    <text evidence="2">The sequence shown here is derived from an EMBL/GenBank/DDBJ whole genome shotgun (WGS) entry which is preliminary data.</text>
</comment>
<sequence length="144" mass="15418">MIWADCAKGDEAWQAEQKRIQDAANRARAEAAKAQHKVSKPWAGEGKPVDGDPTNCGATIVDSPEPKPDPKAKSGASERKAEAAGVTRKTVDMAEALTNKRPDLAEQVRAGKMTLSSATTRLANMRKEDTPVQNRSVNLPNGQA</sequence>
<dbReference type="Proteomes" id="UP000322080">
    <property type="component" value="Unassembled WGS sequence"/>
</dbReference>
<evidence type="ECO:0000256" key="1">
    <source>
        <dbReference type="SAM" id="MobiDB-lite"/>
    </source>
</evidence>